<protein>
    <submittedName>
        <fullName evidence="1 3">Uncharacterized protein</fullName>
    </submittedName>
</protein>
<reference evidence="3" key="3">
    <citation type="submission" date="2025-04" db="UniProtKB">
        <authorList>
            <consortium name="RefSeq"/>
        </authorList>
    </citation>
    <scope>IDENTIFICATION</scope>
    <source>
        <strain evidence="3">CBS 304.34</strain>
    </source>
</reference>
<keyword evidence="2" id="KW-1185">Reference proteome</keyword>
<name>A0A6A6XZB1_9PEZI</name>
<accession>A0A6A6XZB1</accession>
<reference evidence="3" key="2">
    <citation type="submission" date="2020-04" db="EMBL/GenBank/DDBJ databases">
        <authorList>
            <consortium name="NCBI Genome Project"/>
        </authorList>
    </citation>
    <scope>NUCLEOTIDE SEQUENCE</scope>
    <source>
        <strain evidence="3">CBS 304.34</strain>
    </source>
</reference>
<evidence type="ECO:0000313" key="2">
    <source>
        <dbReference type="Proteomes" id="UP000504636"/>
    </source>
</evidence>
<dbReference type="Proteomes" id="UP000504636">
    <property type="component" value="Unplaced"/>
</dbReference>
<organism evidence="1">
    <name type="scientific">Mytilinidion resinicola</name>
    <dbReference type="NCBI Taxonomy" id="574789"/>
    <lineage>
        <taxon>Eukaryota</taxon>
        <taxon>Fungi</taxon>
        <taxon>Dikarya</taxon>
        <taxon>Ascomycota</taxon>
        <taxon>Pezizomycotina</taxon>
        <taxon>Dothideomycetes</taxon>
        <taxon>Pleosporomycetidae</taxon>
        <taxon>Mytilinidiales</taxon>
        <taxon>Mytilinidiaceae</taxon>
        <taxon>Mytilinidion</taxon>
    </lineage>
</organism>
<dbReference type="GeneID" id="54467938"/>
<evidence type="ECO:0000313" key="3">
    <source>
        <dbReference type="RefSeq" id="XP_033568865.1"/>
    </source>
</evidence>
<dbReference type="RefSeq" id="XP_033568865.1">
    <property type="nucleotide sequence ID" value="XM_033727045.1"/>
</dbReference>
<dbReference type="EMBL" id="MU003726">
    <property type="protein sequence ID" value="KAF2801901.1"/>
    <property type="molecule type" value="Genomic_DNA"/>
</dbReference>
<reference evidence="1 3" key="1">
    <citation type="journal article" date="2020" name="Stud. Mycol.">
        <title>101 Dothideomycetes genomes: a test case for predicting lifestyles and emergence of pathogens.</title>
        <authorList>
            <person name="Haridas S."/>
            <person name="Albert R."/>
            <person name="Binder M."/>
            <person name="Bloem J."/>
            <person name="Labutti K."/>
            <person name="Salamov A."/>
            <person name="Andreopoulos B."/>
            <person name="Baker S."/>
            <person name="Barry K."/>
            <person name="Bills G."/>
            <person name="Bluhm B."/>
            <person name="Cannon C."/>
            <person name="Castanera R."/>
            <person name="Culley D."/>
            <person name="Daum C."/>
            <person name="Ezra D."/>
            <person name="Gonzalez J."/>
            <person name="Henrissat B."/>
            <person name="Kuo A."/>
            <person name="Liang C."/>
            <person name="Lipzen A."/>
            <person name="Lutzoni F."/>
            <person name="Magnuson J."/>
            <person name="Mondo S."/>
            <person name="Nolan M."/>
            <person name="Ohm R."/>
            <person name="Pangilinan J."/>
            <person name="Park H.-J."/>
            <person name="Ramirez L."/>
            <person name="Alfaro M."/>
            <person name="Sun H."/>
            <person name="Tritt A."/>
            <person name="Yoshinaga Y."/>
            <person name="Zwiers L.-H."/>
            <person name="Turgeon B."/>
            <person name="Goodwin S."/>
            <person name="Spatafora J."/>
            <person name="Crous P."/>
            <person name="Grigoriev I."/>
        </authorList>
    </citation>
    <scope>NUCLEOTIDE SEQUENCE</scope>
    <source>
        <strain evidence="1 3">CBS 304.34</strain>
    </source>
</reference>
<sequence length="76" mass="8681">MTPTPVEPHLIRLFRTAGAKPHHLVTLLSMVVVWTSQKTLTRFCAASEYARPSNTSGLTLYVSARPMTRREQNRWN</sequence>
<gene>
    <name evidence="1 3" type="ORF">BDZ99DRAFT_552114</name>
</gene>
<dbReference type="AlphaFoldDB" id="A0A6A6XZB1"/>
<proteinExistence type="predicted"/>
<evidence type="ECO:0000313" key="1">
    <source>
        <dbReference type="EMBL" id="KAF2801901.1"/>
    </source>
</evidence>